<reference evidence="2 3" key="1">
    <citation type="submission" date="2019-01" db="EMBL/GenBank/DDBJ databases">
        <title>Flavobacterium sp. nov. isolated from arctic soil.</title>
        <authorList>
            <person name="Kim D.-U."/>
        </authorList>
    </citation>
    <scope>NUCLEOTIDE SEQUENCE [LARGE SCALE GENOMIC DNA]</scope>
    <source>
        <strain evidence="2 3">Kopri-42</strain>
    </source>
</reference>
<dbReference type="GO" id="GO:0015097">
    <property type="term" value="F:mercury ion transmembrane transporter activity"/>
    <property type="evidence" value="ECO:0007669"/>
    <property type="project" value="InterPro"/>
</dbReference>
<proteinExistence type="predicted"/>
<dbReference type="Pfam" id="PF03203">
    <property type="entry name" value="MerC"/>
    <property type="match status" value="1"/>
</dbReference>
<gene>
    <name evidence="2" type="ORF">DR871_004725</name>
</gene>
<organism evidence="2 3">
    <name type="scientific">Flavobacterium petrolei</name>
    <dbReference type="NCBI Taxonomy" id="2259594"/>
    <lineage>
        <taxon>Bacteria</taxon>
        <taxon>Pseudomonadati</taxon>
        <taxon>Bacteroidota</taxon>
        <taxon>Flavobacteriia</taxon>
        <taxon>Flavobacteriales</taxon>
        <taxon>Flavobacteriaceae</taxon>
        <taxon>Flavobacterium</taxon>
    </lineage>
</organism>
<keyword evidence="1" id="KW-0472">Membrane</keyword>
<dbReference type="AlphaFoldDB" id="A0A482U3Q7"/>
<accession>A0A482U3Q7</accession>
<evidence type="ECO:0000313" key="3">
    <source>
        <dbReference type="Proteomes" id="UP000253235"/>
    </source>
</evidence>
<dbReference type="Proteomes" id="UP000253235">
    <property type="component" value="Unassembled WGS sequence"/>
</dbReference>
<dbReference type="EMBL" id="QNVY02000001">
    <property type="protein sequence ID" value="RYJ53360.1"/>
    <property type="molecule type" value="Genomic_DNA"/>
</dbReference>
<protein>
    <submittedName>
        <fullName evidence="2">MerC family mercury resistance protein</fullName>
    </submittedName>
</protein>
<dbReference type="InterPro" id="IPR004891">
    <property type="entry name" value="Mercury-R_MerC"/>
</dbReference>
<feature type="transmembrane region" description="Helical" evidence="1">
    <location>
        <begin position="12"/>
        <end position="36"/>
    </location>
</feature>
<comment type="caution">
    <text evidence="2">The sequence shown here is derived from an EMBL/GenBank/DDBJ whole genome shotgun (WGS) entry which is preliminary data.</text>
</comment>
<keyword evidence="1" id="KW-1133">Transmembrane helix</keyword>
<evidence type="ECO:0000313" key="2">
    <source>
        <dbReference type="EMBL" id="RYJ53360.1"/>
    </source>
</evidence>
<name>A0A482U3Q7_9FLAO</name>
<dbReference type="RefSeq" id="WP_113664623.1">
    <property type="nucleotide sequence ID" value="NZ_QNVY02000001.1"/>
</dbReference>
<sequence>MKKTTSLKMDILGISSAGLCLLHCLIFPLLSILPLGLSHNPYIDLAFATVGLWAVLNIIKKASLIVVVLLLTSITLILLSAFIDIFLDYHTNLLIVGGIGMILGHLINYSNHKNTH</sequence>
<keyword evidence="1" id="KW-0812">Transmembrane</keyword>
<evidence type="ECO:0000256" key="1">
    <source>
        <dbReference type="SAM" id="Phobius"/>
    </source>
</evidence>
<feature type="transmembrane region" description="Helical" evidence="1">
    <location>
        <begin position="89"/>
        <end position="109"/>
    </location>
</feature>
<feature type="transmembrane region" description="Helical" evidence="1">
    <location>
        <begin position="64"/>
        <end position="83"/>
    </location>
</feature>
<keyword evidence="3" id="KW-1185">Reference proteome</keyword>
<feature type="transmembrane region" description="Helical" evidence="1">
    <location>
        <begin position="42"/>
        <end position="59"/>
    </location>
</feature>
<dbReference type="GO" id="GO:0016020">
    <property type="term" value="C:membrane"/>
    <property type="evidence" value="ECO:0007669"/>
    <property type="project" value="InterPro"/>
</dbReference>